<evidence type="ECO:0000256" key="2">
    <source>
        <dbReference type="ARBA" id="ARBA00022832"/>
    </source>
</evidence>
<evidence type="ECO:0000313" key="6">
    <source>
        <dbReference type="EMBL" id="GAU95722.1"/>
    </source>
</evidence>
<dbReference type="GO" id="GO:0004467">
    <property type="term" value="F:long-chain fatty acid-CoA ligase activity"/>
    <property type="evidence" value="ECO:0007669"/>
    <property type="project" value="UniProtKB-EC"/>
</dbReference>
<keyword evidence="4" id="KW-0472">Membrane</keyword>
<keyword evidence="7" id="KW-1185">Reference proteome</keyword>
<dbReference type="EC" id="6.2.1.3" evidence="3"/>
<dbReference type="SUPFAM" id="SSF56801">
    <property type="entry name" value="Acetyl-CoA synthetase-like"/>
    <property type="match status" value="1"/>
</dbReference>
<dbReference type="Proteomes" id="UP000186922">
    <property type="component" value="Unassembled WGS sequence"/>
</dbReference>
<accession>A0A1D1V6L9</accession>
<evidence type="ECO:0000256" key="1">
    <source>
        <dbReference type="ARBA" id="ARBA00022598"/>
    </source>
</evidence>
<sequence>MAKTPMETRNVKETVKGMWTGISLNILFVCDVIVVAITRCINAMKAVLLRETSARSQQRRLYSESDEKGVRHRKEEEPVNIQMVFPDTLYDILKFGKQLSNDGPAVGFRPNIKAKYQWLSYEDLILRSRNFGAGLVAMGCPPSSEYLVGIFAKSCVEWTVAEFGCYSQALITAPLYDSLGSKACHELTDFYGIEIMVCGGGEQIKALMGGGQPPRCLRTVIYMEQPSTEVINQLKDVGVAVYSFGEIEALGRESSEGLHLADPSSLATLILTSGTTGMPKAVMLSHKAVLAAARSYVASTWPVRLGPEDSMMGVFPLAHILERLLEKLLFLHGAKVAYLTGDISTLFADAQEVHPTVFGFVPRLLTKVYEKFESDMEKCWSSSILSKMALRWKMNDMKRGKFRNDTFWDKLLLKKYQDVLGGRVKTGFTGSAAVDGKILNFTRAVFGCYIFEIYGQSETCGPATLTRYGDITTEHVGIPFNGVEVKLIDVPDMGYYAKDERGEICTRSPFNMMGYYKMEEKTSETMDKEGWIHTGDIGKWLPEGNLKIFDRKKHIFKLNQGEYLAPERIEGVFQRSLLLTNIFVDGDSKHSYAVALVYPNYSALTGSAPNHQLSPDEVTEQIITDLQRLGKEAKLKSYEVPKKFHIMTQPFSVENNCLTQSLKTRREVVRSLFKEEIKKMYSNS</sequence>
<dbReference type="GO" id="GO:0005783">
    <property type="term" value="C:endoplasmic reticulum"/>
    <property type="evidence" value="ECO:0007669"/>
    <property type="project" value="TreeGrafter"/>
</dbReference>
<keyword evidence="2" id="KW-0443">Lipid metabolism</keyword>
<reference evidence="6 7" key="1">
    <citation type="journal article" date="2016" name="Nat. Commun.">
        <title>Extremotolerant tardigrade genome and improved radiotolerance of human cultured cells by tardigrade-unique protein.</title>
        <authorList>
            <person name="Hashimoto T."/>
            <person name="Horikawa D.D."/>
            <person name="Saito Y."/>
            <person name="Kuwahara H."/>
            <person name="Kozuka-Hata H."/>
            <person name="Shin-I T."/>
            <person name="Minakuchi Y."/>
            <person name="Ohishi K."/>
            <person name="Motoyama A."/>
            <person name="Aizu T."/>
            <person name="Enomoto A."/>
            <person name="Kondo K."/>
            <person name="Tanaka S."/>
            <person name="Hara Y."/>
            <person name="Koshikawa S."/>
            <person name="Sagara H."/>
            <person name="Miura T."/>
            <person name="Yokobori S."/>
            <person name="Miyagawa K."/>
            <person name="Suzuki Y."/>
            <person name="Kubo T."/>
            <person name="Oyama M."/>
            <person name="Kohara Y."/>
            <person name="Fujiyama A."/>
            <person name="Arakawa K."/>
            <person name="Katayama T."/>
            <person name="Toyoda A."/>
            <person name="Kunieda T."/>
        </authorList>
    </citation>
    <scope>NUCLEOTIDE SEQUENCE [LARGE SCALE GENOMIC DNA]</scope>
    <source>
        <strain evidence="6 7">YOKOZUNA-1</strain>
    </source>
</reference>
<evidence type="ECO:0000256" key="3">
    <source>
        <dbReference type="ARBA" id="ARBA00026121"/>
    </source>
</evidence>
<keyword evidence="4" id="KW-0812">Transmembrane</keyword>
<dbReference type="STRING" id="947166.A0A1D1V6L9"/>
<feature type="domain" description="AMP-dependent synthetase/ligase" evidence="5">
    <location>
        <begin position="112"/>
        <end position="516"/>
    </location>
</feature>
<dbReference type="InterPro" id="IPR000873">
    <property type="entry name" value="AMP-dep_synth/lig_dom"/>
</dbReference>
<keyword evidence="1" id="KW-0436">Ligase</keyword>
<dbReference type="OrthoDB" id="1700726at2759"/>
<organism evidence="6 7">
    <name type="scientific">Ramazzottius varieornatus</name>
    <name type="common">Water bear</name>
    <name type="synonym">Tardigrade</name>
    <dbReference type="NCBI Taxonomy" id="947166"/>
    <lineage>
        <taxon>Eukaryota</taxon>
        <taxon>Metazoa</taxon>
        <taxon>Ecdysozoa</taxon>
        <taxon>Tardigrada</taxon>
        <taxon>Eutardigrada</taxon>
        <taxon>Parachela</taxon>
        <taxon>Hypsibioidea</taxon>
        <taxon>Ramazzottiidae</taxon>
        <taxon>Ramazzottius</taxon>
    </lineage>
</organism>
<dbReference type="PROSITE" id="PS00455">
    <property type="entry name" value="AMP_BINDING"/>
    <property type="match status" value="1"/>
</dbReference>
<dbReference type="InterPro" id="IPR042099">
    <property type="entry name" value="ANL_N_sf"/>
</dbReference>
<feature type="transmembrane region" description="Helical" evidence="4">
    <location>
        <begin position="20"/>
        <end position="41"/>
    </location>
</feature>
<keyword evidence="4" id="KW-1133">Transmembrane helix</keyword>
<evidence type="ECO:0000313" key="7">
    <source>
        <dbReference type="Proteomes" id="UP000186922"/>
    </source>
</evidence>
<dbReference type="AlphaFoldDB" id="A0A1D1V6L9"/>
<gene>
    <name evidence="6" type="primary">RvY_07295-1</name>
    <name evidence="6" type="synonym">RvY_07295.1</name>
    <name evidence="6" type="ORF">RvY_07295</name>
</gene>
<comment type="caution">
    <text evidence="6">The sequence shown here is derived from an EMBL/GenBank/DDBJ whole genome shotgun (WGS) entry which is preliminary data.</text>
</comment>
<dbReference type="InterPro" id="IPR020845">
    <property type="entry name" value="AMP-binding_CS"/>
</dbReference>
<dbReference type="Pfam" id="PF00501">
    <property type="entry name" value="AMP-binding"/>
    <property type="match status" value="1"/>
</dbReference>
<name>A0A1D1V6L9_RAMVA</name>
<dbReference type="Gene3D" id="3.40.50.12780">
    <property type="entry name" value="N-terminal domain of ligase-like"/>
    <property type="match status" value="1"/>
</dbReference>
<dbReference type="EMBL" id="BDGG01000003">
    <property type="protein sequence ID" value="GAU95722.1"/>
    <property type="molecule type" value="Genomic_DNA"/>
</dbReference>
<keyword evidence="2" id="KW-0276">Fatty acid metabolism</keyword>
<evidence type="ECO:0000259" key="5">
    <source>
        <dbReference type="Pfam" id="PF00501"/>
    </source>
</evidence>
<dbReference type="PANTHER" id="PTHR43272:SF107">
    <property type="entry name" value="LONG-CHAIN-FATTY-ACID--COA LIGASE 5"/>
    <property type="match status" value="1"/>
</dbReference>
<dbReference type="PANTHER" id="PTHR43272">
    <property type="entry name" value="LONG-CHAIN-FATTY-ACID--COA LIGASE"/>
    <property type="match status" value="1"/>
</dbReference>
<protein>
    <recommendedName>
        <fullName evidence="3">long-chain-fatty-acid--CoA ligase</fullName>
        <ecNumber evidence="3">6.2.1.3</ecNumber>
    </recommendedName>
</protein>
<dbReference type="GO" id="GO:0016020">
    <property type="term" value="C:membrane"/>
    <property type="evidence" value="ECO:0007669"/>
    <property type="project" value="TreeGrafter"/>
</dbReference>
<evidence type="ECO:0000256" key="4">
    <source>
        <dbReference type="SAM" id="Phobius"/>
    </source>
</evidence>
<proteinExistence type="predicted"/>